<dbReference type="SUPFAM" id="SSF88723">
    <property type="entry name" value="PIN domain-like"/>
    <property type="match status" value="1"/>
</dbReference>
<dbReference type="EMBL" id="AP025730">
    <property type="protein sequence ID" value="BDI06707.1"/>
    <property type="molecule type" value="Genomic_DNA"/>
</dbReference>
<dbReference type="Proteomes" id="UP001057498">
    <property type="component" value="Chromosome"/>
</dbReference>
<dbReference type="InterPro" id="IPR029060">
    <property type="entry name" value="PIN-like_dom_sf"/>
</dbReference>
<dbReference type="RefSeq" id="WP_251969957.1">
    <property type="nucleotide sequence ID" value="NZ_AP025730.1"/>
</dbReference>
<evidence type="ECO:0000313" key="2">
    <source>
        <dbReference type="EMBL" id="BDI06707.1"/>
    </source>
</evidence>
<accession>A0ABM7YQ89</accession>
<dbReference type="Pfam" id="PF13470">
    <property type="entry name" value="PIN_3"/>
    <property type="match status" value="1"/>
</dbReference>
<feature type="domain" description="PIN" evidence="1">
    <location>
        <begin position="25"/>
        <end position="140"/>
    </location>
</feature>
<evidence type="ECO:0000313" key="3">
    <source>
        <dbReference type="Proteomes" id="UP001057498"/>
    </source>
</evidence>
<evidence type="ECO:0000259" key="1">
    <source>
        <dbReference type="Pfam" id="PF13470"/>
    </source>
</evidence>
<keyword evidence="3" id="KW-1185">Reference proteome</keyword>
<protein>
    <recommendedName>
        <fullName evidence="1">PIN domain-containing protein</fullName>
    </recommendedName>
</protein>
<name>A0ABM7YQ89_9BURK</name>
<dbReference type="CDD" id="cd09854">
    <property type="entry name" value="PIN_VapC-like"/>
    <property type="match status" value="1"/>
</dbReference>
<reference evidence="2" key="1">
    <citation type="submission" date="2022-04" db="EMBL/GenBank/DDBJ databases">
        <title>Whole genome sequence of Sphaerotilus sp. FB-5.</title>
        <authorList>
            <person name="Takeda M."/>
            <person name="Narihara S."/>
            <person name="Akimoto M."/>
            <person name="Akimoto R."/>
            <person name="Nishiyashiki S."/>
            <person name="Murakami T."/>
        </authorList>
    </citation>
    <scope>NUCLEOTIDE SEQUENCE</scope>
    <source>
        <strain evidence="2">FB-5</strain>
    </source>
</reference>
<dbReference type="InterPro" id="IPR002716">
    <property type="entry name" value="PIN_dom"/>
</dbReference>
<organism evidence="2 3">
    <name type="scientific">Sphaerotilus microaerophilus</name>
    <dbReference type="NCBI Taxonomy" id="2914710"/>
    <lineage>
        <taxon>Bacteria</taxon>
        <taxon>Pseudomonadati</taxon>
        <taxon>Pseudomonadota</taxon>
        <taxon>Betaproteobacteria</taxon>
        <taxon>Burkholderiales</taxon>
        <taxon>Sphaerotilaceae</taxon>
        <taxon>Sphaerotilus</taxon>
    </lineage>
</organism>
<sequence>MPATPVARAAPVALATIPQEAPGCILDTNVVLDWLVFADPHGLAVGEAVINGRLQWLSTPAMQAELVEVLSRLRSEPALRRWQHHEARALEMATTWATPTAAPAPLPPHRQARCSDPDDQVFIDLASARSVPWLFSRDRAVLKLARRMRPWGVTVLTPRHWCETQTSRT</sequence>
<dbReference type="InterPro" id="IPR002850">
    <property type="entry name" value="PIN_toxin-like"/>
</dbReference>
<gene>
    <name evidence="2" type="ORF">CATMQ487_36770</name>
</gene>
<dbReference type="PANTHER" id="PTHR34610">
    <property type="entry name" value="SSL7007 PROTEIN"/>
    <property type="match status" value="1"/>
</dbReference>
<dbReference type="PANTHER" id="PTHR34610:SF3">
    <property type="entry name" value="SSL7007 PROTEIN"/>
    <property type="match status" value="1"/>
</dbReference>
<proteinExistence type="predicted"/>